<evidence type="ECO:0000313" key="2">
    <source>
        <dbReference type="EMBL" id="CAA0841034.1"/>
    </source>
</evidence>
<dbReference type="GO" id="GO:0016301">
    <property type="term" value="F:kinase activity"/>
    <property type="evidence" value="ECO:0007669"/>
    <property type="project" value="UniProtKB-KW"/>
</dbReference>
<protein>
    <submittedName>
        <fullName evidence="2">Cysteine-rich RLK (RECEPTOR-like protein kinase) 8</fullName>
    </submittedName>
</protein>
<feature type="non-terminal residue" evidence="2">
    <location>
        <position position="1"/>
    </location>
</feature>
<evidence type="ECO:0000313" key="3">
    <source>
        <dbReference type="Proteomes" id="UP001153555"/>
    </source>
</evidence>
<reference evidence="2" key="1">
    <citation type="submission" date="2019-12" db="EMBL/GenBank/DDBJ databases">
        <authorList>
            <person name="Scholes J."/>
        </authorList>
    </citation>
    <scope>NUCLEOTIDE SEQUENCE</scope>
</reference>
<dbReference type="Pfam" id="PF07727">
    <property type="entry name" value="RVT_2"/>
    <property type="match status" value="1"/>
</dbReference>
<sequence>QLVTIKLNDSNYLMWKHQVLATTRGYGLEGFILGTSIPPEKFTTDENGNQSINPLYISWQKQDQLLVSWVLSSLTEEILINTIGLNTSSEIWYSLELDFTTHLEEALTSPQWKKAMDTEYNALLHNNTWTLTELPPGKKAIGCRWVFKLKKHSDGTVAKHKARLVAKGFSQIPGMDFTETFSHVVKPITIRTVLSIAISKCWFTRQIDVDNAFLNGDLDTTIYMVQPPGYEHNDNSVCLLKKSLYGLRQASRSWYLKLGGILCSLGFKTSKSDTSLFLKIEKAFSIFILAYVDDMIIVGSDNTQIDHIITALRNHFALKDLGPLNYFLGLEVEHTAQGLFLNQSSYIKSILKKAGMTNCKPLSTPMVSTPCLSKHQGQPIENGTLYRQLIGALQYATITRPEITFTVNKCSQYMQNPLDTHWKALKRLLRYLSGTLHLGLHISKSPSLQLMAYADSDWATDIDDR</sequence>
<dbReference type="AlphaFoldDB" id="A0A9N7NQU0"/>
<gene>
    <name evidence="2" type="ORF">SHERM_07069</name>
</gene>
<dbReference type="SUPFAM" id="SSF56672">
    <property type="entry name" value="DNA/RNA polymerases"/>
    <property type="match status" value="1"/>
</dbReference>
<feature type="non-terminal residue" evidence="2">
    <location>
        <position position="465"/>
    </location>
</feature>
<organism evidence="2 3">
    <name type="scientific">Striga hermonthica</name>
    <name type="common">Purple witchweed</name>
    <name type="synonym">Buchnera hermonthica</name>
    <dbReference type="NCBI Taxonomy" id="68872"/>
    <lineage>
        <taxon>Eukaryota</taxon>
        <taxon>Viridiplantae</taxon>
        <taxon>Streptophyta</taxon>
        <taxon>Embryophyta</taxon>
        <taxon>Tracheophyta</taxon>
        <taxon>Spermatophyta</taxon>
        <taxon>Magnoliopsida</taxon>
        <taxon>eudicotyledons</taxon>
        <taxon>Gunneridae</taxon>
        <taxon>Pentapetalae</taxon>
        <taxon>asterids</taxon>
        <taxon>lamiids</taxon>
        <taxon>Lamiales</taxon>
        <taxon>Orobanchaceae</taxon>
        <taxon>Buchnereae</taxon>
        <taxon>Striga</taxon>
    </lineage>
</organism>
<name>A0A9N7NQU0_STRHE</name>
<evidence type="ECO:0000259" key="1">
    <source>
        <dbReference type="Pfam" id="PF07727"/>
    </source>
</evidence>
<feature type="domain" description="Reverse transcriptase Ty1/copia-type" evidence="1">
    <location>
        <begin position="126"/>
        <end position="367"/>
    </location>
</feature>
<dbReference type="EMBL" id="CACSLK010034050">
    <property type="protein sequence ID" value="CAA0841034.1"/>
    <property type="molecule type" value="Genomic_DNA"/>
</dbReference>
<dbReference type="OrthoDB" id="428604at2759"/>
<proteinExistence type="predicted"/>
<dbReference type="InterPro" id="IPR013103">
    <property type="entry name" value="RVT_2"/>
</dbReference>
<dbReference type="InterPro" id="IPR043502">
    <property type="entry name" value="DNA/RNA_pol_sf"/>
</dbReference>
<keyword evidence="2" id="KW-0418">Kinase</keyword>
<comment type="caution">
    <text evidence="2">The sequence shown here is derived from an EMBL/GenBank/DDBJ whole genome shotgun (WGS) entry which is preliminary data.</text>
</comment>
<dbReference type="PANTHER" id="PTHR11439">
    <property type="entry name" value="GAG-POL-RELATED RETROTRANSPOSON"/>
    <property type="match status" value="1"/>
</dbReference>
<accession>A0A9N7NQU0</accession>
<keyword evidence="3" id="KW-1185">Reference proteome</keyword>
<dbReference type="Proteomes" id="UP001153555">
    <property type="component" value="Unassembled WGS sequence"/>
</dbReference>
<keyword evidence="2" id="KW-0808">Transferase</keyword>
<dbReference type="PANTHER" id="PTHR11439:SF455">
    <property type="entry name" value="RLK (RECEPTOR-LIKE PROTEIN KINASE) 8, PUTATIVE-RELATED"/>
    <property type="match status" value="1"/>
</dbReference>